<evidence type="ECO:0000256" key="1">
    <source>
        <dbReference type="SAM" id="Phobius"/>
    </source>
</evidence>
<feature type="transmembrane region" description="Helical" evidence="1">
    <location>
        <begin position="68"/>
        <end position="92"/>
    </location>
</feature>
<organism evidence="2 3">
    <name type="scientific">Candidatus Falkowbacteria bacterium GW2011_GWA2_39_24</name>
    <dbReference type="NCBI Taxonomy" id="1618634"/>
    <lineage>
        <taxon>Bacteria</taxon>
        <taxon>Candidatus Falkowiibacteriota</taxon>
    </lineage>
</organism>
<keyword evidence="1" id="KW-0812">Transmembrane</keyword>
<dbReference type="Proteomes" id="UP000034048">
    <property type="component" value="Unassembled WGS sequence"/>
</dbReference>
<proteinExistence type="predicted"/>
<feature type="transmembrane region" description="Helical" evidence="1">
    <location>
        <begin position="104"/>
        <end position="137"/>
    </location>
</feature>
<evidence type="ECO:0000313" key="3">
    <source>
        <dbReference type="Proteomes" id="UP000034048"/>
    </source>
</evidence>
<feature type="transmembrane region" description="Helical" evidence="1">
    <location>
        <begin position="149"/>
        <end position="167"/>
    </location>
</feature>
<comment type="caution">
    <text evidence="2">The sequence shown here is derived from an EMBL/GenBank/DDBJ whole genome shotgun (WGS) entry which is preliminary data.</text>
</comment>
<dbReference type="EMBL" id="LBWS01000013">
    <property type="protein sequence ID" value="KKR14952.1"/>
    <property type="molecule type" value="Genomic_DNA"/>
</dbReference>
<sequence>MNNIFTQILRRPPYLVISIVTSLIIFVFLVWLPNLRLIVTVLTSDTTLVQRLKFPISLLGSIITNFSILSATYTIAIAMLFGINITMIIFFLKRRLKNIRQTGVTIGFLGLISGIFGIGCTACGSFLLLTLLTWLGAGTLIKLLPLQGGEFGILGIFLLLLSIYLTARQINKPITCKI</sequence>
<name>A0A0G0RMW1_9BACT</name>
<keyword evidence="1" id="KW-1133">Transmembrane helix</keyword>
<accession>A0A0G0RMW1</accession>
<reference evidence="2 3" key="1">
    <citation type="journal article" date="2015" name="Nature">
        <title>rRNA introns, odd ribosomes, and small enigmatic genomes across a large radiation of phyla.</title>
        <authorList>
            <person name="Brown C.T."/>
            <person name="Hug L.A."/>
            <person name="Thomas B.C."/>
            <person name="Sharon I."/>
            <person name="Castelle C.J."/>
            <person name="Singh A."/>
            <person name="Wilkins M.J."/>
            <person name="Williams K.H."/>
            <person name="Banfield J.F."/>
        </authorList>
    </citation>
    <scope>NUCLEOTIDE SEQUENCE [LARGE SCALE GENOMIC DNA]</scope>
</reference>
<dbReference type="AlphaFoldDB" id="A0A0G0RMW1"/>
<gene>
    <name evidence="2" type="ORF">UT42_C0013G0003</name>
</gene>
<feature type="transmembrane region" description="Helical" evidence="1">
    <location>
        <begin position="12"/>
        <end position="32"/>
    </location>
</feature>
<protein>
    <submittedName>
        <fullName evidence="2">Uncharacterized protein</fullName>
    </submittedName>
</protein>
<evidence type="ECO:0000313" key="2">
    <source>
        <dbReference type="EMBL" id="KKR14952.1"/>
    </source>
</evidence>
<keyword evidence="1" id="KW-0472">Membrane</keyword>